<dbReference type="AlphaFoldDB" id="A0A0B6YCV8"/>
<gene>
    <name evidence="2" type="primary">ORF21707</name>
</gene>
<feature type="compositionally biased region" description="Basic and acidic residues" evidence="1">
    <location>
        <begin position="28"/>
        <end position="41"/>
    </location>
</feature>
<evidence type="ECO:0000256" key="1">
    <source>
        <dbReference type="SAM" id="MobiDB-lite"/>
    </source>
</evidence>
<evidence type="ECO:0000313" key="2">
    <source>
        <dbReference type="EMBL" id="CEK53984.1"/>
    </source>
</evidence>
<feature type="region of interest" description="Disordered" evidence="1">
    <location>
        <begin position="28"/>
        <end position="63"/>
    </location>
</feature>
<name>A0A0B6YCV8_9EUPU</name>
<feature type="non-terminal residue" evidence="2">
    <location>
        <position position="1"/>
    </location>
</feature>
<reference evidence="2" key="1">
    <citation type="submission" date="2014-12" db="EMBL/GenBank/DDBJ databases">
        <title>Insight into the proteome of Arion vulgaris.</title>
        <authorList>
            <person name="Aradska J."/>
            <person name="Bulat T."/>
            <person name="Smidak R."/>
            <person name="Sarate P."/>
            <person name="Gangsoo J."/>
            <person name="Sialana F."/>
            <person name="Bilban M."/>
            <person name="Lubec G."/>
        </authorList>
    </citation>
    <scope>NUCLEOTIDE SEQUENCE</scope>
    <source>
        <tissue evidence="2">Skin</tissue>
    </source>
</reference>
<sequence length="87" mass="9823">LFDVVICFCELHPILYSENRLANMHIDSSSKEDLPDRKTNTLDDETPSTSKRFTQESGAGPSTIPHRVAICRPYSYLSTQATNAEYK</sequence>
<accession>A0A0B6YCV8</accession>
<proteinExistence type="predicted"/>
<dbReference type="EMBL" id="HACG01007119">
    <property type="protein sequence ID" value="CEK53984.1"/>
    <property type="molecule type" value="Transcribed_RNA"/>
</dbReference>
<feature type="non-terminal residue" evidence="2">
    <location>
        <position position="87"/>
    </location>
</feature>
<feature type="compositionally biased region" description="Polar residues" evidence="1">
    <location>
        <begin position="47"/>
        <end position="57"/>
    </location>
</feature>
<organism evidence="2">
    <name type="scientific">Arion vulgaris</name>
    <dbReference type="NCBI Taxonomy" id="1028688"/>
    <lineage>
        <taxon>Eukaryota</taxon>
        <taxon>Metazoa</taxon>
        <taxon>Spiralia</taxon>
        <taxon>Lophotrochozoa</taxon>
        <taxon>Mollusca</taxon>
        <taxon>Gastropoda</taxon>
        <taxon>Heterobranchia</taxon>
        <taxon>Euthyneura</taxon>
        <taxon>Panpulmonata</taxon>
        <taxon>Eupulmonata</taxon>
        <taxon>Stylommatophora</taxon>
        <taxon>Helicina</taxon>
        <taxon>Arionoidea</taxon>
        <taxon>Arionidae</taxon>
        <taxon>Arion</taxon>
    </lineage>
</organism>
<protein>
    <submittedName>
        <fullName evidence="2">Uncharacterized protein</fullName>
    </submittedName>
</protein>